<dbReference type="Proteomes" id="UP000199518">
    <property type="component" value="Unassembled WGS sequence"/>
</dbReference>
<dbReference type="RefSeq" id="WP_092055904.1">
    <property type="nucleotide sequence ID" value="NZ_FOQD01000020.1"/>
</dbReference>
<dbReference type="Gene3D" id="3.30.700.10">
    <property type="entry name" value="Glycoprotein, Type 4 Pilin"/>
    <property type="match status" value="1"/>
</dbReference>
<dbReference type="Pfam" id="PF07963">
    <property type="entry name" value="N_methyl"/>
    <property type="match status" value="1"/>
</dbReference>
<organism evidence="2 3">
    <name type="scientific">Planctomicrobium piriforme</name>
    <dbReference type="NCBI Taxonomy" id="1576369"/>
    <lineage>
        <taxon>Bacteria</taxon>
        <taxon>Pseudomonadati</taxon>
        <taxon>Planctomycetota</taxon>
        <taxon>Planctomycetia</taxon>
        <taxon>Planctomycetales</taxon>
        <taxon>Planctomycetaceae</taxon>
        <taxon>Planctomicrobium</taxon>
    </lineage>
</organism>
<dbReference type="OrthoDB" id="289947at2"/>
<dbReference type="STRING" id="1576369.SAMN05421753_12087"/>
<dbReference type="InterPro" id="IPR012902">
    <property type="entry name" value="N_methyl_site"/>
</dbReference>
<reference evidence="3" key="1">
    <citation type="submission" date="2016-10" db="EMBL/GenBank/DDBJ databases">
        <authorList>
            <person name="Varghese N."/>
            <person name="Submissions S."/>
        </authorList>
    </citation>
    <scope>NUCLEOTIDE SEQUENCE [LARGE SCALE GENOMIC DNA]</scope>
    <source>
        <strain evidence="3">DSM 26348</strain>
    </source>
</reference>
<dbReference type="InterPro" id="IPR027558">
    <property type="entry name" value="Pre_pil_HX9DG_C"/>
</dbReference>
<evidence type="ECO:0000313" key="2">
    <source>
        <dbReference type="EMBL" id="SFJ43985.1"/>
    </source>
</evidence>
<proteinExistence type="predicted"/>
<feature type="domain" description="DUF1559" evidence="1">
    <location>
        <begin position="32"/>
        <end position="299"/>
    </location>
</feature>
<dbReference type="PROSITE" id="PS00409">
    <property type="entry name" value="PROKAR_NTER_METHYL"/>
    <property type="match status" value="1"/>
</dbReference>
<evidence type="ECO:0000313" key="3">
    <source>
        <dbReference type="Proteomes" id="UP000199518"/>
    </source>
</evidence>
<dbReference type="InterPro" id="IPR011453">
    <property type="entry name" value="DUF1559"/>
</dbReference>
<dbReference type="PANTHER" id="PTHR30093:SF2">
    <property type="entry name" value="TYPE II SECRETION SYSTEM PROTEIN H"/>
    <property type="match status" value="1"/>
</dbReference>
<dbReference type="AlphaFoldDB" id="A0A1I3RCM7"/>
<dbReference type="Pfam" id="PF07596">
    <property type="entry name" value="SBP_bac_10"/>
    <property type="match status" value="1"/>
</dbReference>
<protein>
    <submittedName>
        <fullName evidence="2">Prepilin-type N-terminal cleavage/methylation domain-containing protein</fullName>
    </submittedName>
</protein>
<dbReference type="NCBIfam" id="TIGR04294">
    <property type="entry name" value="pre_pil_HX9DG"/>
    <property type="match status" value="1"/>
</dbReference>
<dbReference type="EMBL" id="FOQD01000020">
    <property type="protein sequence ID" value="SFJ43985.1"/>
    <property type="molecule type" value="Genomic_DNA"/>
</dbReference>
<name>A0A1I3RCM7_9PLAN</name>
<gene>
    <name evidence="2" type="ORF">SAMN05421753_12087</name>
</gene>
<dbReference type="SUPFAM" id="SSF54523">
    <property type="entry name" value="Pili subunits"/>
    <property type="match status" value="1"/>
</dbReference>
<sequence>MSKRHRGFTLIELLVVIAIIAILIALLLPAVQQAREASRRSQCKNNLKQIGLAMHNYVDVFRTFPISQFARAGSGGNLITTVWSRSILPYLDQATLSAKWDENKNFAEEPNRTLAATPLSVYMCPSSPTDPVSEYTAPSTSTWLGVAGSGTLRQGIVEYAASGHVCVSNCSGTPYYANMKAGILENDSSGALGALRVMPRDVTDGLSNTLLVVELAGGNKIYKGKPAVITTNTAIQKRSWANYATLTMFKMGVALGDQYGGNCAINCNSDYLNAYSFHTGGAQAVLGDGSVRFLSENLDYDTVWKLVGRSDGEILGEF</sequence>
<accession>A0A1I3RCM7</accession>
<dbReference type="NCBIfam" id="TIGR02532">
    <property type="entry name" value="IV_pilin_GFxxxE"/>
    <property type="match status" value="1"/>
</dbReference>
<keyword evidence="3" id="KW-1185">Reference proteome</keyword>
<dbReference type="InterPro" id="IPR045584">
    <property type="entry name" value="Pilin-like"/>
</dbReference>
<dbReference type="PANTHER" id="PTHR30093">
    <property type="entry name" value="GENERAL SECRETION PATHWAY PROTEIN G"/>
    <property type="match status" value="1"/>
</dbReference>
<evidence type="ECO:0000259" key="1">
    <source>
        <dbReference type="Pfam" id="PF07596"/>
    </source>
</evidence>